<dbReference type="Proteomes" id="UP001178507">
    <property type="component" value="Unassembled WGS sequence"/>
</dbReference>
<gene>
    <name evidence="2" type="ORF">EVOR1521_LOCUS17684</name>
</gene>
<feature type="compositionally biased region" description="Basic and acidic residues" evidence="1">
    <location>
        <begin position="105"/>
        <end position="143"/>
    </location>
</feature>
<dbReference type="EMBL" id="CAUJNA010002373">
    <property type="protein sequence ID" value="CAJ1392634.1"/>
    <property type="molecule type" value="Genomic_DNA"/>
</dbReference>
<proteinExistence type="predicted"/>
<reference evidence="2" key="1">
    <citation type="submission" date="2023-08" db="EMBL/GenBank/DDBJ databases">
        <authorList>
            <person name="Chen Y."/>
            <person name="Shah S."/>
            <person name="Dougan E. K."/>
            <person name="Thang M."/>
            <person name="Chan C."/>
        </authorList>
    </citation>
    <scope>NUCLEOTIDE SEQUENCE</scope>
</reference>
<feature type="non-terminal residue" evidence="2">
    <location>
        <position position="1"/>
    </location>
</feature>
<protein>
    <submittedName>
        <fullName evidence="2">Uncharacterized protein</fullName>
    </submittedName>
</protein>
<keyword evidence="3" id="KW-1185">Reference proteome</keyword>
<dbReference type="AlphaFoldDB" id="A0AA36MZM4"/>
<sequence>EMEIQAFCDMFSVAVDVYIVERNPDRLAHHTIRPAVGPGPTHTLTILADYEGFHYEVLRELDGAAPVAGEEMANAPVAAISTSAPLEETWREEDGVRYCLEEEKVPDKRQKKGKEPAVKKAKARRQEEKVPDEREKKEEEPAVKKAKTPPRLPRRHEIKSDGIEGEENVLDRSDGLNLSADKSWFMSGAYVDDVPLRDPGLSDKVAETYWARFLMLVEFVDQEVNNGVQLTNTWDYLDCRYLRPWYQWYVDNEKFTKKTNTAKPYSPEYISSLTRAVRAIGRCFVGSPDDSADVAAWWTGVTRLHLKAVAELKKKPKVPKSLEVVSDEEGDGIVYVPPPKNDLAAIQARMHVFEEKMSAKEAVVNALGKRSDPAAQRERLLLAKMKQAHLASLLLLWHCGRLSDFRQVVVHWDIRKQKGPDGRIAWWMDPSDFKTKWRQSPADLAEDPGKILHTKVQEALNAFLKRWRPILIKHLGPRAKYNVTFTDEKFGEGAGVCFCLFPGYWEDNQAHTFVQHTFQKVLGCSERAVRKALGNELPDWKAARWGVDMTAIHQNFHHSAEVHAKAYGRGKRNQVNPLQAHVLKWGDDDA</sequence>
<name>A0AA36MZM4_9DINO</name>
<evidence type="ECO:0000313" key="2">
    <source>
        <dbReference type="EMBL" id="CAJ1392634.1"/>
    </source>
</evidence>
<evidence type="ECO:0000256" key="1">
    <source>
        <dbReference type="SAM" id="MobiDB-lite"/>
    </source>
</evidence>
<evidence type="ECO:0000313" key="3">
    <source>
        <dbReference type="Proteomes" id="UP001178507"/>
    </source>
</evidence>
<comment type="caution">
    <text evidence="2">The sequence shown here is derived from an EMBL/GenBank/DDBJ whole genome shotgun (WGS) entry which is preliminary data.</text>
</comment>
<accession>A0AA36MZM4</accession>
<feature type="region of interest" description="Disordered" evidence="1">
    <location>
        <begin position="105"/>
        <end position="156"/>
    </location>
</feature>
<organism evidence="2 3">
    <name type="scientific">Effrenium voratum</name>
    <dbReference type="NCBI Taxonomy" id="2562239"/>
    <lineage>
        <taxon>Eukaryota</taxon>
        <taxon>Sar</taxon>
        <taxon>Alveolata</taxon>
        <taxon>Dinophyceae</taxon>
        <taxon>Suessiales</taxon>
        <taxon>Symbiodiniaceae</taxon>
        <taxon>Effrenium</taxon>
    </lineage>
</organism>
<feature type="compositionally biased region" description="Basic residues" evidence="1">
    <location>
        <begin position="144"/>
        <end position="156"/>
    </location>
</feature>